<organism evidence="2 3">
    <name type="scientific">Candidatus Coprenecus stercoravium</name>
    <dbReference type="NCBI Taxonomy" id="2840735"/>
    <lineage>
        <taxon>Bacteria</taxon>
        <taxon>Pseudomonadati</taxon>
        <taxon>Bacteroidota</taxon>
        <taxon>Bacteroidia</taxon>
        <taxon>Bacteroidales</taxon>
        <taxon>Rikenellaceae</taxon>
        <taxon>Rikenellaceae incertae sedis</taxon>
        <taxon>Candidatus Coprenecus</taxon>
    </lineage>
</organism>
<evidence type="ECO:0008006" key="4">
    <source>
        <dbReference type="Google" id="ProtNLM"/>
    </source>
</evidence>
<comment type="caution">
    <text evidence="2">The sequence shown here is derived from an EMBL/GenBank/DDBJ whole genome shotgun (WGS) entry which is preliminary data.</text>
</comment>
<dbReference type="AlphaFoldDB" id="A0A9D2GPX7"/>
<gene>
    <name evidence="2" type="ORF">IAC04_02920</name>
</gene>
<evidence type="ECO:0000313" key="2">
    <source>
        <dbReference type="EMBL" id="HIZ85423.1"/>
    </source>
</evidence>
<reference evidence="2" key="1">
    <citation type="journal article" date="2021" name="PeerJ">
        <title>Extensive microbial diversity within the chicken gut microbiome revealed by metagenomics and culture.</title>
        <authorList>
            <person name="Gilroy R."/>
            <person name="Ravi A."/>
            <person name="Getino M."/>
            <person name="Pursley I."/>
            <person name="Horton D.L."/>
            <person name="Alikhan N.F."/>
            <person name="Baker D."/>
            <person name="Gharbi K."/>
            <person name="Hall N."/>
            <person name="Watson M."/>
            <person name="Adriaenssens E.M."/>
            <person name="Foster-Nyarko E."/>
            <person name="Jarju S."/>
            <person name="Secka A."/>
            <person name="Antonio M."/>
            <person name="Oren A."/>
            <person name="Chaudhuri R.R."/>
            <person name="La Ragione R."/>
            <person name="Hildebrand F."/>
            <person name="Pallen M.J."/>
        </authorList>
    </citation>
    <scope>NUCLEOTIDE SEQUENCE</scope>
    <source>
        <strain evidence="2">Gambia16-554</strain>
    </source>
</reference>
<protein>
    <recommendedName>
        <fullName evidence="4">Lipoprotein</fullName>
    </recommendedName>
</protein>
<feature type="signal peptide" evidence="1">
    <location>
        <begin position="1"/>
        <end position="21"/>
    </location>
</feature>
<dbReference type="PROSITE" id="PS51257">
    <property type="entry name" value="PROKAR_LIPOPROTEIN"/>
    <property type="match status" value="1"/>
</dbReference>
<dbReference type="EMBL" id="DXAW01000056">
    <property type="protein sequence ID" value="HIZ85423.1"/>
    <property type="molecule type" value="Genomic_DNA"/>
</dbReference>
<feature type="chain" id="PRO_5038417892" description="Lipoprotein" evidence="1">
    <location>
        <begin position="22"/>
        <end position="264"/>
    </location>
</feature>
<evidence type="ECO:0000313" key="3">
    <source>
        <dbReference type="Proteomes" id="UP000824115"/>
    </source>
</evidence>
<keyword evidence="1" id="KW-0732">Signal</keyword>
<sequence length="264" mass="30916">MKKFLLLSGALLALLSATSCTQWYGLNDYLRVKVDADGNHGIYRGEEEVVPTEYQSFQVVDAPRSNFLASREIYDTYVIGKKADGCDLWRIGRTSMSEVLLYSAPEIEPLDIEPHENYGYARKLYVGTLADGKKEVYNRFARPHKSGPYDEVYPGVEEWIFRVGDKWGLKHISNKGTEAKYDQVYIFDCYERLYYLKRNNQYELYYYNYDELSYIGIVNQQEIDELMPLVSKQYSPYSFHIETQDIPKDMLRKIKIRTGNTWLL</sequence>
<evidence type="ECO:0000256" key="1">
    <source>
        <dbReference type="SAM" id="SignalP"/>
    </source>
</evidence>
<reference evidence="2" key="2">
    <citation type="submission" date="2021-04" db="EMBL/GenBank/DDBJ databases">
        <authorList>
            <person name="Gilroy R."/>
        </authorList>
    </citation>
    <scope>NUCLEOTIDE SEQUENCE</scope>
    <source>
        <strain evidence="2">Gambia16-554</strain>
    </source>
</reference>
<dbReference type="Proteomes" id="UP000824115">
    <property type="component" value="Unassembled WGS sequence"/>
</dbReference>
<proteinExistence type="predicted"/>
<accession>A0A9D2GPX7</accession>
<name>A0A9D2GPX7_9BACT</name>